<reference evidence="5" key="1">
    <citation type="submission" date="2022-10" db="EMBL/GenBank/DDBJ databases">
        <title>The complete genomes of actinobacterial strains from the NBC collection.</title>
        <authorList>
            <person name="Joergensen T.S."/>
            <person name="Alvarez Arevalo M."/>
            <person name="Sterndorff E.B."/>
            <person name="Faurdal D."/>
            <person name="Vuksanovic O."/>
            <person name="Mourched A.-S."/>
            <person name="Charusanti P."/>
            <person name="Shaw S."/>
            <person name="Blin K."/>
            <person name="Weber T."/>
        </authorList>
    </citation>
    <scope>NUCLEOTIDE SEQUENCE</scope>
    <source>
        <strain evidence="5">NBC_00093</strain>
    </source>
</reference>
<dbReference type="PANTHER" id="PTHR30483">
    <property type="entry name" value="LEUCINE-SPECIFIC-BINDING PROTEIN"/>
    <property type="match status" value="1"/>
</dbReference>
<keyword evidence="2 3" id="KW-0732">Signal</keyword>
<feature type="domain" description="Leucine-binding protein" evidence="4">
    <location>
        <begin position="35"/>
        <end position="374"/>
    </location>
</feature>
<dbReference type="InterPro" id="IPR051010">
    <property type="entry name" value="BCAA_transport"/>
</dbReference>
<dbReference type="InterPro" id="IPR028081">
    <property type="entry name" value="Leu-bd"/>
</dbReference>
<evidence type="ECO:0000256" key="1">
    <source>
        <dbReference type="ARBA" id="ARBA00010062"/>
    </source>
</evidence>
<gene>
    <name evidence="5" type="ORF">OHA22_41945</name>
</gene>
<sequence length="417" mass="42649">MGRVSAIATWTSAAVLLLAGCGSGGSSGVDNTSGPIKVGVLTALSGAAGAHYAGTESGVEARFAAYKAAGGKCAARGFDVVVADDQSTPQGALTAAQRLVQQEHVYAVLPVSTYFYGAGQYAGTGGRGTPFLGGAFDGGEQWFNPKYDNLFPAMSGTDYDRTATTLGAYWKKLGGTKVAVVSSNTPSAAKAAEGAALSAEHAGLARGYVNERVPFGSSDVGAIVLGIKKSGADVLYAPVIPETGFALATGLRRAGVEMKSILLATGYGADLLKSPPTLKVAQGVGFMTSYSPVEMNTEATRTWSAALKKYAKSASGIPSFSQAVGWISADLLIYGLEKAGCTASQEKLMSALRADKSWTAGGLFPKPADFANKGTYSVGGPGDCTFVSILKDEKFVPDPQGSPACGEQIPDVKVTVK</sequence>
<name>A0AAU2AA98_9ACTN</name>
<dbReference type="Gene3D" id="3.40.50.2300">
    <property type="match status" value="2"/>
</dbReference>
<evidence type="ECO:0000256" key="3">
    <source>
        <dbReference type="SAM" id="SignalP"/>
    </source>
</evidence>
<dbReference type="PANTHER" id="PTHR30483:SF6">
    <property type="entry name" value="PERIPLASMIC BINDING PROTEIN OF ABC TRANSPORTER FOR NATURAL AMINO ACIDS"/>
    <property type="match status" value="1"/>
</dbReference>
<feature type="chain" id="PRO_5043692902" evidence="3">
    <location>
        <begin position="29"/>
        <end position="417"/>
    </location>
</feature>
<dbReference type="PROSITE" id="PS51257">
    <property type="entry name" value="PROKAR_LIPOPROTEIN"/>
    <property type="match status" value="1"/>
</dbReference>
<dbReference type="InterPro" id="IPR028082">
    <property type="entry name" value="Peripla_BP_I"/>
</dbReference>
<dbReference type="EMBL" id="CP108222">
    <property type="protein sequence ID" value="WTT21631.1"/>
    <property type="molecule type" value="Genomic_DNA"/>
</dbReference>
<evidence type="ECO:0000313" key="5">
    <source>
        <dbReference type="EMBL" id="WTT21631.1"/>
    </source>
</evidence>
<dbReference type="SUPFAM" id="SSF53822">
    <property type="entry name" value="Periplasmic binding protein-like I"/>
    <property type="match status" value="1"/>
</dbReference>
<evidence type="ECO:0000259" key="4">
    <source>
        <dbReference type="Pfam" id="PF13458"/>
    </source>
</evidence>
<feature type="signal peptide" evidence="3">
    <location>
        <begin position="1"/>
        <end position="28"/>
    </location>
</feature>
<comment type="similarity">
    <text evidence="1">Belongs to the leucine-binding protein family.</text>
</comment>
<accession>A0AAU2AA98</accession>
<dbReference type="AlphaFoldDB" id="A0AAU2AA98"/>
<organism evidence="5">
    <name type="scientific">Streptomyces sp. NBC_00093</name>
    <dbReference type="NCBI Taxonomy" id="2975649"/>
    <lineage>
        <taxon>Bacteria</taxon>
        <taxon>Bacillati</taxon>
        <taxon>Actinomycetota</taxon>
        <taxon>Actinomycetes</taxon>
        <taxon>Kitasatosporales</taxon>
        <taxon>Streptomycetaceae</taxon>
        <taxon>Streptomyces</taxon>
    </lineage>
</organism>
<proteinExistence type="inferred from homology"/>
<dbReference type="Pfam" id="PF13458">
    <property type="entry name" value="Peripla_BP_6"/>
    <property type="match status" value="1"/>
</dbReference>
<evidence type="ECO:0000256" key="2">
    <source>
        <dbReference type="ARBA" id="ARBA00022729"/>
    </source>
</evidence>
<protein>
    <submittedName>
        <fullName evidence="5">ABC transporter substrate-binding protein</fullName>
    </submittedName>
</protein>